<reference evidence="1 2" key="1">
    <citation type="submission" date="2019-09" db="EMBL/GenBank/DDBJ databases">
        <title>Mumia zhuanghuii sp. nov. isolated from the intestinal contents of plateau pika (Ochotona curzoniae) in the Qinghai-Tibet plateau of China.</title>
        <authorList>
            <person name="Tian Z."/>
        </authorList>
    </citation>
    <scope>NUCLEOTIDE SEQUENCE [LARGE SCALE GENOMIC DNA]</scope>
    <source>
        <strain evidence="2">350</strain>
    </source>
</reference>
<evidence type="ECO:0000313" key="2">
    <source>
        <dbReference type="Proteomes" id="UP000307768"/>
    </source>
</evidence>
<name>A0A5Q6RWZ9_9ACTN</name>
<dbReference type="EMBL" id="VDFQ02000004">
    <property type="protein sequence ID" value="KAA1422510.1"/>
    <property type="molecule type" value="Genomic_DNA"/>
</dbReference>
<evidence type="ECO:0000313" key="1">
    <source>
        <dbReference type="EMBL" id="KAA1422510.1"/>
    </source>
</evidence>
<accession>A0A5Q6RWZ9</accession>
<comment type="caution">
    <text evidence="1">The sequence shown here is derived from an EMBL/GenBank/DDBJ whole genome shotgun (WGS) entry which is preliminary data.</text>
</comment>
<gene>
    <name evidence="1" type="ORF">FE697_015360</name>
</gene>
<protein>
    <submittedName>
        <fullName evidence="1">Uncharacterized protein</fullName>
    </submittedName>
</protein>
<sequence>MQLFHRTDEGGRKGIEQAGFARSHSLDCPEASWFLADRSLPAPYGARGWWVVVEMPAGVAADYCWEDDHDLYCIPWDVVNAYKPFTFEQER</sequence>
<dbReference type="RefSeq" id="WP_149770461.1">
    <property type="nucleotide sequence ID" value="NZ_VDFQ02000004.1"/>
</dbReference>
<proteinExistence type="predicted"/>
<dbReference type="AlphaFoldDB" id="A0A5Q6RWZ9"/>
<dbReference type="Proteomes" id="UP000307768">
    <property type="component" value="Unassembled WGS sequence"/>
</dbReference>
<organism evidence="1 2">
    <name type="scientific">Mumia zhuanghuii</name>
    <dbReference type="NCBI Taxonomy" id="2585211"/>
    <lineage>
        <taxon>Bacteria</taxon>
        <taxon>Bacillati</taxon>
        <taxon>Actinomycetota</taxon>
        <taxon>Actinomycetes</taxon>
        <taxon>Propionibacteriales</taxon>
        <taxon>Nocardioidaceae</taxon>
        <taxon>Mumia</taxon>
    </lineage>
</organism>